<reference evidence="1" key="2">
    <citation type="submission" date="2021-10" db="EMBL/GenBank/DDBJ databases">
        <authorList>
            <person name="Piombo E."/>
        </authorList>
    </citation>
    <scope>NUCLEOTIDE SEQUENCE</scope>
</reference>
<sequence>MGIPRAEEGGSPAVNEVPATSQESTTATSSSSSSDTENQENALEEVKSRDFVPKRLTLSFKDLTVRVTASSEALGETLWSRVDPSQLKSFFTRRTPQRAILNNVTGQVRPGEMLLVLGRPGSGCTSLLRVLSNDRGSFPEVAGEMYYGSMNHKDARKFRQQIVLNTEGQVPDTPEDFEAAYQQSELCRHMRETSQPPSDLESEAEDLEAAVLREKRQRKFMVGPRGVYTAGMKEQIVNATIRQYQIMTGDKLSFAIKIVSATIQALVAGSLFYNLPDTSESVFRRPGLLFFPVLYFLLEGLAETTASFAGRPILLRHKRFGYYRPTAFCIANAIMDIPIVLIQVTCFSLILYFMGGMQEDAGKFFTFWIVVVANTLCFGQMFRAIGAIFDHFGTASFISGLISTIFFVYGGMSLNHHISQYRGCTVPGSNGSTVNGIDHLAQQYSYSVGHIWRSFGVIMGFWIFFIAVTAVAFEFKNSHKGSSVLLFKRSFRAKKVQLDEEKGPNGSPDSSAVLAQSNRQSIFTWKDLDYYVKYQGAQKQLLNKTFGYVKPGNLVALMGASGAGKTTLLDVLAQRKDSGDIFGSILIDGKPQNISFQRMTGYCEQMDVHEATATVKEALVFSAVLRQPQHVPYAEKIDYVNRIIELLELEDICDAIIGAGTDSITLLDYFARNGAPCEEGVNPAEHIVESIQGNTAVPIDWVDVWSKSPERTRALETLEGLNTKALAATASLPEDNASFATSKLFQFKTVLHRQMIQLWRSPDYIWNKMALHIFAALFSGFTFWMIDDGSFSLQLRLFAVFNFIFVAPACIAGMQPFFLHNRDLFETREKKSKTYHWSAFIGAQVISEIPYLIICATLYFGCWYFTAGFPVDARISGHIYLQMIFYEFLYTSIGQAIAAYAPNEYFAAIMNPLLIGAGMISFCGVVAPYESMPVFWKSWLYWLDPFHYLVGGLFGTVVWDVKVNCLPEEFTTFAIPDGQTCGQYMASFLSSNAGYVSDPSANGSCSYCPYSTGAEYAKTFNINEAYYPWRDTGITALFSISSYALVFLMMKLRSKKTKSARSE</sequence>
<evidence type="ECO:0000313" key="2">
    <source>
        <dbReference type="Proteomes" id="UP000836387"/>
    </source>
</evidence>
<keyword evidence="2" id="KW-1185">Reference proteome</keyword>
<dbReference type="Proteomes" id="UP000836387">
    <property type="component" value="Unassembled WGS sequence"/>
</dbReference>
<protein>
    <submittedName>
        <fullName evidence="1">Uncharacterized protein</fullName>
    </submittedName>
</protein>
<evidence type="ECO:0000313" key="1">
    <source>
        <dbReference type="EMBL" id="CAG9941274.1"/>
    </source>
</evidence>
<comment type="caution">
    <text evidence="1">The sequence shown here is derived from an EMBL/GenBank/DDBJ whole genome shotgun (WGS) entry which is preliminary data.</text>
</comment>
<name>A0ACA9TK19_BIOOC</name>
<gene>
    <name evidence="1" type="ORF">CRV2_00002703</name>
</gene>
<accession>A0ACA9TK19</accession>
<organism evidence="1 2">
    <name type="scientific">Clonostachys rosea f. rosea IK726</name>
    <dbReference type="NCBI Taxonomy" id="1349383"/>
    <lineage>
        <taxon>Eukaryota</taxon>
        <taxon>Fungi</taxon>
        <taxon>Dikarya</taxon>
        <taxon>Ascomycota</taxon>
        <taxon>Pezizomycotina</taxon>
        <taxon>Sordariomycetes</taxon>
        <taxon>Hypocreomycetidae</taxon>
        <taxon>Hypocreales</taxon>
        <taxon>Bionectriaceae</taxon>
        <taxon>Clonostachys</taxon>
    </lineage>
</organism>
<dbReference type="EMBL" id="CADEHS020000005">
    <property type="protein sequence ID" value="CAG9941274.1"/>
    <property type="molecule type" value="Genomic_DNA"/>
</dbReference>
<proteinExistence type="predicted"/>
<reference evidence="1" key="1">
    <citation type="submission" date="2020-04" db="EMBL/GenBank/DDBJ databases">
        <authorList>
            <person name="Broberg M."/>
        </authorList>
    </citation>
    <scope>NUCLEOTIDE SEQUENCE</scope>
</reference>